<proteinExistence type="predicted"/>
<dbReference type="AlphaFoldDB" id="A0A0R2BB35"/>
<dbReference type="Gene3D" id="3.40.1190.20">
    <property type="match status" value="1"/>
</dbReference>
<evidence type="ECO:0000313" key="5">
    <source>
        <dbReference type="Proteomes" id="UP000051612"/>
    </source>
</evidence>
<accession>A0A0R2BB35</accession>
<gene>
    <name evidence="4" type="ORF">FC48_GL001915</name>
</gene>
<evidence type="ECO:0000313" key="4">
    <source>
        <dbReference type="EMBL" id="KRM76176.1"/>
    </source>
</evidence>
<reference evidence="4 5" key="1">
    <citation type="journal article" date="2015" name="Genome Announc.">
        <title>Expanding the biotechnology potential of lactobacilli through comparative genomics of 213 strains and associated genera.</title>
        <authorList>
            <person name="Sun Z."/>
            <person name="Harris H.M."/>
            <person name="McCann A."/>
            <person name="Guo C."/>
            <person name="Argimon S."/>
            <person name="Zhang W."/>
            <person name="Yang X."/>
            <person name="Jeffery I.B."/>
            <person name="Cooney J.C."/>
            <person name="Kagawa T.F."/>
            <person name="Liu W."/>
            <person name="Song Y."/>
            <person name="Salvetti E."/>
            <person name="Wrobel A."/>
            <person name="Rasinkangas P."/>
            <person name="Parkhill J."/>
            <person name="Rea M.C."/>
            <person name="O'Sullivan O."/>
            <person name="Ritari J."/>
            <person name="Douillard F.P."/>
            <person name="Paul Ross R."/>
            <person name="Yang R."/>
            <person name="Briner A.E."/>
            <person name="Felis G.E."/>
            <person name="de Vos W.M."/>
            <person name="Barrangou R."/>
            <person name="Klaenhammer T.R."/>
            <person name="Caufield P.W."/>
            <person name="Cui Y."/>
            <person name="Zhang H."/>
            <person name="O'Toole P.W."/>
        </authorList>
    </citation>
    <scope>NUCLEOTIDE SEQUENCE [LARGE SCALE GENOMIC DNA]</scope>
    <source>
        <strain evidence="4 5">DSM 20452</strain>
    </source>
</reference>
<keyword evidence="2 4" id="KW-0418">Kinase</keyword>
<dbReference type="PANTHER" id="PTHR10584">
    <property type="entry name" value="SUGAR KINASE"/>
    <property type="match status" value="1"/>
</dbReference>
<evidence type="ECO:0000256" key="1">
    <source>
        <dbReference type="ARBA" id="ARBA00022679"/>
    </source>
</evidence>
<dbReference type="PROSITE" id="PS00583">
    <property type="entry name" value="PFKB_KINASES_1"/>
    <property type="match status" value="1"/>
</dbReference>
<keyword evidence="1" id="KW-0808">Transferase</keyword>
<dbReference type="RefSeq" id="WP_056958697.1">
    <property type="nucleotide sequence ID" value="NZ_AYYN01000045.1"/>
</dbReference>
<dbReference type="PATRIC" id="fig|1423772.3.peg.2049"/>
<dbReference type="CDD" id="cd01941">
    <property type="entry name" value="YeiC_kinase_like"/>
    <property type="match status" value="1"/>
</dbReference>
<organism evidence="4 5">
    <name type="scientific">Ligilactobacillus murinus DSM 20452 = NBRC 14221</name>
    <dbReference type="NCBI Taxonomy" id="1423772"/>
    <lineage>
        <taxon>Bacteria</taxon>
        <taxon>Bacillati</taxon>
        <taxon>Bacillota</taxon>
        <taxon>Bacilli</taxon>
        <taxon>Lactobacillales</taxon>
        <taxon>Lactobacillaceae</taxon>
        <taxon>Ligilactobacillus</taxon>
    </lineage>
</organism>
<dbReference type="InterPro" id="IPR011611">
    <property type="entry name" value="PfkB_dom"/>
</dbReference>
<dbReference type="InterPro" id="IPR002173">
    <property type="entry name" value="Carboh/pur_kinase_PfkB_CS"/>
</dbReference>
<dbReference type="PANTHER" id="PTHR10584:SF166">
    <property type="entry name" value="RIBOKINASE"/>
    <property type="match status" value="1"/>
</dbReference>
<dbReference type="SUPFAM" id="SSF53613">
    <property type="entry name" value="Ribokinase-like"/>
    <property type="match status" value="1"/>
</dbReference>
<evidence type="ECO:0000259" key="3">
    <source>
        <dbReference type="Pfam" id="PF00294"/>
    </source>
</evidence>
<feature type="domain" description="Carbohydrate kinase PfkB" evidence="3">
    <location>
        <begin position="5"/>
        <end position="288"/>
    </location>
</feature>
<dbReference type="EMBL" id="AYYN01000045">
    <property type="protein sequence ID" value="KRM76176.1"/>
    <property type="molecule type" value="Genomic_DNA"/>
</dbReference>
<evidence type="ECO:0000256" key="2">
    <source>
        <dbReference type="ARBA" id="ARBA00022777"/>
    </source>
</evidence>
<name>A0A0R2BB35_9LACO</name>
<dbReference type="Proteomes" id="UP000051612">
    <property type="component" value="Unassembled WGS sequence"/>
</dbReference>
<dbReference type="GO" id="GO:0016301">
    <property type="term" value="F:kinase activity"/>
    <property type="evidence" value="ECO:0007669"/>
    <property type="project" value="UniProtKB-KW"/>
</dbReference>
<dbReference type="Pfam" id="PF00294">
    <property type="entry name" value="PfkB"/>
    <property type="match status" value="1"/>
</dbReference>
<sequence>MMEEYAVVVGGMNMDICGMPAERPLMRDSNIGQIKQSIGGVGQNIAQNVTRLGFPVSLITVYGDDLYGYQMQKECQRNGVSLEEAQQIKERNSAVYLFVTDETGDMLVGVNEMNICELITPEFLEQRLEHINQAKLCIVDANLSEQAIAYLAENVTVPLLADPVSITKAKRIKPYLSAFDTLKPNRLEAELFTGVKIDTIADAKKAAQIMLDQGVKNVFISLGKDGILGANQSQMLHVSPFKTKIVNANGAGDCTMAAICWCRCHDIDSLQRIGWITQAAASLALESPRSVPEITPEKLDQKLTQVLLAN</sequence>
<dbReference type="InterPro" id="IPR029056">
    <property type="entry name" value="Ribokinase-like"/>
</dbReference>
<protein>
    <submittedName>
        <fullName evidence="4">Kinase, PfkB family</fullName>
    </submittedName>
</protein>
<comment type="caution">
    <text evidence="4">The sequence shown here is derived from an EMBL/GenBank/DDBJ whole genome shotgun (WGS) entry which is preliminary data.</text>
</comment>